<dbReference type="SMR" id="A0A6N4SU94"/>
<dbReference type="Gene3D" id="3.90.1150.10">
    <property type="entry name" value="Aspartate Aminotransferase, domain 1"/>
    <property type="match status" value="1"/>
</dbReference>
<evidence type="ECO:0000313" key="5">
    <source>
        <dbReference type="Proteomes" id="UP000001822"/>
    </source>
</evidence>
<dbReference type="InterPro" id="IPR015422">
    <property type="entry name" value="PyrdxlP-dep_Trfase_small"/>
</dbReference>
<dbReference type="Gene3D" id="3.40.640.10">
    <property type="entry name" value="Type I PLP-dependent aspartate aminotransferase-like (Major domain)"/>
    <property type="match status" value="1"/>
</dbReference>
<keyword evidence="4" id="KW-0808">Transferase</keyword>
<keyword evidence="5" id="KW-1185">Reference proteome</keyword>
<dbReference type="RefSeq" id="WP_011586065.1">
    <property type="nucleotide sequence ID" value="NC_008255.1"/>
</dbReference>
<name>A0A6N4SU94_CYTH3</name>
<feature type="domain" description="Aminotransferase class V" evidence="3">
    <location>
        <begin position="20"/>
        <end position="318"/>
    </location>
</feature>
<dbReference type="EC" id="2.6.1.52" evidence="4"/>
<protein>
    <submittedName>
        <fullName evidence="4">Phosphoserine aminotransferase apoenzyme</fullName>
        <ecNumber evidence="4">2.6.1.52</ecNumber>
    </submittedName>
</protein>
<accession>A0A6N4SU94</accession>
<organism evidence="4 5">
    <name type="scientific">Cytophaga hutchinsonii (strain ATCC 33406 / DSM 1761 / CIP 103989 / NBRC 15051 / NCIMB 9469 / D465)</name>
    <dbReference type="NCBI Taxonomy" id="269798"/>
    <lineage>
        <taxon>Bacteria</taxon>
        <taxon>Pseudomonadati</taxon>
        <taxon>Bacteroidota</taxon>
        <taxon>Cytophagia</taxon>
        <taxon>Cytophagales</taxon>
        <taxon>Cytophagaceae</taxon>
        <taxon>Cytophaga</taxon>
    </lineage>
</organism>
<dbReference type="EMBL" id="CP000383">
    <property type="protein sequence ID" value="ABG59955.1"/>
    <property type="molecule type" value="Genomic_DNA"/>
</dbReference>
<dbReference type="KEGG" id="chu:CHU_2704"/>
<gene>
    <name evidence="4" type="primary">aspB</name>
    <name evidence="4" type="ordered locus">CHU_2704</name>
</gene>
<dbReference type="InterPro" id="IPR015421">
    <property type="entry name" value="PyrdxlP-dep_Trfase_major"/>
</dbReference>
<dbReference type="SUPFAM" id="SSF53383">
    <property type="entry name" value="PLP-dependent transferases"/>
    <property type="match status" value="1"/>
</dbReference>
<evidence type="ECO:0000256" key="2">
    <source>
        <dbReference type="ARBA" id="ARBA00022898"/>
    </source>
</evidence>
<dbReference type="GO" id="GO:0004648">
    <property type="term" value="F:O-phospho-L-serine:2-oxoglutarate aminotransferase activity"/>
    <property type="evidence" value="ECO:0007669"/>
    <property type="project" value="UniProtKB-EC"/>
</dbReference>
<sequence length="346" mass="39190">MLNFYPGPSKLHANIDLHLQQAITSGILSMNHRSMDFMQLYQQVQENFEQFYDLPKDYKVYFTSAATECWTILAQSFPNRSFLHLYNGSFGKKWMEVSKQLEVEHTSVVFDIHGELPVTEINPDTAAEIVCTTLVETSNGTFLSKDIQAAVRETFSDALIAVDATSALAGLSVTWEHADIWFASVQKCFGLPSGLGILILSPTAQHTVEFRSKDIHYNSLKRIVENGASFQTTHTPNILGIYLLAQRLKEIDVTEFFNRNERMNYLYNHFSSHPSLQPLIIEKSVQSATVLTLKGDEEYIKQVKKSLKAQDIIIGSGYGVWKENTIRLANFPAHTDEDFKKLLLVI</sequence>
<dbReference type="GO" id="GO:0019265">
    <property type="term" value="P:glycine biosynthetic process, by transamination of glyoxylate"/>
    <property type="evidence" value="ECO:0007669"/>
    <property type="project" value="TreeGrafter"/>
</dbReference>
<dbReference type="GO" id="GO:0008453">
    <property type="term" value="F:alanine-glyoxylate transaminase activity"/>
    <property type="evidence" value="ECO:0007669"/>
    <property type="project" value="TreeGrafter"/>
</dbReference>
<dbReference type="InterPro" id="IPR015424">
    <property type="entry name" value="PyrdxlP-dep_Trfase"/>
</dbReference>
<reference evidence="4 5" key="1">
    <citation type="journal article" date="2007" name="Appl. Environ. Microbiol.">
        <title>Genome sequence of the cellulolytic gliding bacterium Cytophaga hutchinsonii.</title>
        <authorList>
            <person name="Xie G."/>
            <person name="Bruce D.C."/>
            <person name="Challacombe J.F."/>
            <person name="Chertkov O."/>
            <person name="Detter J.C."/>
            <person name="Gilna P."/>
            <person name="Han C.S."/>
            <person name="Lucas S."/>
            <person name="Misra M."/>
            <person name="Myers G.L."/>
            <person name="Richardson P."/>
            <person name="Tapia R."/>
            <person name="Thayer N."/>
            <person name="Thompson L.S."/>
            <person name="Brettin T.S."/>
            <person name="Henrissat B."/>
            <person name="Wilson D.B."/>
            <person name="McBride M.J."/>
        </authorList>
    </citation>
    <scope>NUCLEOTIDE SEQUENCE [LARGE SCALE GENOMIC DNA]</scope>
    <source>
        <strain evidence="5">ATCC 33406 / DSM 1761 / CIP 103989 / NBRC 15051 / NCIMB 9469 / D465</strain>
    </source>
</reference>
<evidence type="ECO:0000259" key="3">
    <source>
        <dbReference type="Pfam" id="PF00266"/>
    </source>
</evidence>
<evidence type="ECO:0000256" key="1">
    <source>
        <dbReference type="ARBA" id="ARBA00001933"/>
    </source>
</evidence>
<proteinExistence type="predicted"/>
<dbReference type="Pfam" id="PF00266">
    <property type="entry name" value="Aminotran_5"/>
    <property type="match status" value="1"/>
</dbReference>
<keyword evidence="2" id="KW-0663">Pyridoxal phosphate</keyword>
<dbReference type="PANTHER" id="PTHR21152:SF40">
    <property type="entry name" value="ALANINE--GLYOXYLATE AMINOTRANSFERASE"/>
    <property type="match status" value="1"/>
</dbReference>
<dbReference type="PANTHER" id="PTHR21152">
    <property type="entry name" value="AMINOTRANSFERASE CLASS V"/>
    <property type="match status" value="1"/>
</dbReference>
<dbReference type="GO" id="GO:0004760">
    <property type="term" value="F:L-serine-pyruvate transaminase activity"/>
    <property type="evidence" value="ECO:0007669"/>
    <property type="project" value="TreeGrafter"/>
</dbReference>
<dbReference type="Proteomes" id="UP000001822">
    <property type="component" value="Chromosome"/>
</dbReference>
<evidence type="ECO:0000313" key="4">
    <source>
        <dbReference type="EMBL" id="ABG59955.1"/>
    </source>
</evidence>
<dbReference type="OrthoDB" id="975012at2"/>
<dbReference type="InterPro" id="IPR000192">
    <property type="entry name" value="Aminotrans_V_dom"/>
</dbReference>
<dbReference type="AlphaFoldDB" id="A0A6N4SU94"/>
<keyword evidence="4" id="KW-0032">Aminotransferase</keyword>
<comment type="cofactor">
    <cofactor evidence="1">
        <name>pyridoxal 5'-phosphate</name>
        <dbReference type="ChEBI" id="CHEBI:597326"/>
    </cofactor>
</comment>